<dbReference type="NCBIfam" id="TIGR01444">
    <property type="entry name" value="fkbM_fam"/>
    <property type="match status" value="1"/>
</dbReference>
<evidence type="ECO:0000313" key="2">
    <source>
        <dbReference type="EMBL" id="KUK67050.1"/>
    </source>
</evidence>
<dbReference type="Pfam" id="PF05050">
    <property type="entry name" value="Methyltransf_21"/>
    <property type="match status" value="1"/>
</dbReference>
<dbReference type="Proteomes" id="UP000053469">
    <property type="component" value="Unassembled WGS sequence"/>
</dbReference>
<reference evidence="3" key="1">
    <citation type="journal article" date="2015" name="MBio">
        <title>Genome-Resolved Metagenomic Analysis Reveals Roles for Candidate Phyla and Other Microbial Community Members in Biogeochemical Transformations in Oil Reservoirs.</title>
        <authorList>
            <person name="Hu P."/>
            <person name="Tom L."/>
            <person name="Singh A."/>
            <person name="Thomas B.C."/>
            <person name="Baker B.J."/>
            <person name="Piceno Y.M."/>
            <person name="Andersen G.L."/>
            <person name="Banfield J.F."/>
        </authorList>
    </citation>
    <scope>NUCLEOTIDE SEQUENCE [LARGE SCALE GENOMIC DNA]</scope>
</reference>
<dbReference type="GO" id="GO:0008171">
    <property type="term" value="F:O-methyltransferase activity"/>
    <property type="evidence" value="ECO:0007669"/>
    <property type="project" value="TreeGrafter"/>
</dbReference>
<dbReference type="AlphaFoldDB" id="A0A101GZM9"/>
<dbReference type="PANTHER" id="PTHR36973">
    <property type="entry name" value="SLL1456 PROTEIN-RELATED"/>
    <property type="match status" value="1"/>
</dbReference>
<keyword evidence="2" id="KW-0489">Methyltransferase</keyword>
<dbReference type="InterPro" id="IPR053188">
    <property type="entry name" value="FkbM_Methyltransferase"/>
</dbReference>
<dbReference type="PANTHER" id="PTHR36973:SF4">
    <property type="entry name" value="NODULATION PROTEIN"/>
    <property type="match status" value="1"/>
</dbReference>
<evidence type="ECO:0000313" key="3">
    <source>
        <dbReference type="Proteomes" id="UP000053469"/>
    </source>
</evidence>
<feature type="domain" description="Methyltransferase FkbM" evidence="1">
    <location>
        <begin position="62"/>
        <end position="226"/>
    </location>
</feature>
<keyword evidence="2" id="KW-0808">Transferase</keyword>
<evidence type="ECO:0000259" key="1">
    <source>
        <dbReference type="Pfam" id="PF05050"/>
    </source>
</evidence>
<dbReference type="InterPro" id="IPR006342">
    <property type="entry name" value="FkbM_mtfrase"/>
</dbReference>
<dbReference type="InterPro" id="IPR029063">
    <property type="entry name" value="SAM-dependent_MTases_sf"/>
</dbReference>
<comment type="caution">
    <text evidence="2">The sequence shown here is derived from an EMBL/GenBank/DDBJ whole genome shotgun (WGS) entry which is preliminary data.</text>
</comment>
<dbReference type="EMBL" id="LGGI01000046">
    <property type="protein sequence ID" value="KUK67050.1"/>
    <property type="molecule type" value="Genomic_DNA"/>
</dbReference>
<proteinExistence type="predicted"/>
<dbReference type="GO" id="GO:0032259">
    <property type="term" value="P:methylation"/>
    <property type="evidence" value="ECO:0007669"/>
    <property type="project" value="UniProtKB-KW"/>
</dbReference>
<gene>
    <name evidence="2" type="ORF">XD87_0361</name>
</gene>
<organism evidence="2 3">
    <name type="scientific">candidate division WS6 bacterium 36_33</name>
    <dbReference type="NCBI Taxonomy" id="1641388"/>
    <lineage>
        <taxon>Bacteria</taxon>
        <taxon>Candidatus Dojkabacteria</taxon>
    </lineage>
</organism>
<sequence length="250" mass="29219">MSQITRLIWSLLPNWINRVIKIVLVRLTVNIHPNAASNGSGMVKWADRVHELSNIKIQNLFEIGANYGQDAEFMRQYLGLRSNNIYIFEPHPQIVSEVRKYYKFNTFDYAVSNNDGFTVFHAINLSEYNNSGISSLLKHNNLDEKFYFDTTVALWRMDTFMREHNIDSVDFVKIDVEGCTYEVLEGFGERIRDVKCIQLEAEHVKLFEGQRLFDEISSLLCKNNFVMAHFELLDGKQSDSLWIQKNYLKD</sequence>
<protein>
    <submittedName>
        <fullName evidence="2">Methyltransferase, FkbM family</fullName>
    </submittedName>
</protein>
<accession>A0A101GZM9</accession>
<dbReference type="Gene3D" id="3.40.50.150">
    <property type="entry name" value="Vaccinia Virus protein VP39"/>
    <property type="match status" value="1"/>
</dbReference>
<dbReference type="SUPFAM" id="SSF53335">
    <property type="entry name" value="S-adenosyl-L-methionine-dependent methyltransferases"/>
    <property type="match status" value="1"/>
</dbReference>
<name>A0A101GZM9_9BACT</name>